<dbReference type="AlphaFoldDB" id="A0AB33WLY6"/>
<sequence>MQIDTFKSIISTFADPGADIIYDRQRVMFSINGNVIDAAILSRSGDIYIDEGTGFVHASKWIITRLANLPLLASRINEQIPIQENFVAPAADILPSLNASPDESKTKVENALTEILSTLSDRSPLETTVLYLTSDAGEGKTSLINKAAREQAKKFSAGESDWLLVPIILGGRHFLRFDDITVGALQNKYRFPFLYYNSFLALVRMGVIVPAFDGFEEMFVENSSGEALSAMGILVSALQSTGAVVIAARKAYFEFENLRSQEKLYDTISQFDVGFSKLEINRWSKKQFLEYCINRKISDGETIYNRVAERLGANHSLLTRPVLVTRLLDIAGRSDSLESFIERIQSSGSDFFSVFVRGIIEREATEKWIDRSGDMGSNLLTVDEHCELLSLIAIGMWESRTEHLKKDHLEMIAEYFCESKRKTALQSQQVVDRIRGHALLISSPDTAAAVQFDHDEFRQFFLGDGLAAAVAPMDKSAVAETFGILRRGILPEHTQLSFIRAVKRRDEAELSNLAAANFIAKVSALDGQASYTKENCGNLIVRLLSELDAEGTMFEEIVFGIDCLRDCKLAGVSFKNCHFSQGSYEATMIRSCSFENCTFGQIRFHPSTVFDNNHFENCTVDSIRIESTGVEIWEPNAINMFLARLGTTFETPIDVNLEILPPEVDENLVNIEKLLRYFMRSTHISESVIKIKLGDRGQSFIDYSLPDLLSRGIVVEIDNRGSGQQRRFKLGKQLQQLNGKLSEAKGSYSAFLQSYESSRDD</sequence>
<organism evidence="1 2">
    <name type="scientific">Pseudomonas chlororaphis O6</name>
    <dbReference type="NCBI Taxonomy" id="1037915"/>
    <lineage>
        <taxon>Bacteria</taxon>
        <taxon>Pseudomonadati</taxon>
        <taxon>Pseudomonadota</taxon>
        <taxon>Gammaproteobacteria</taxon>
        <taxon>Pseudomonadales</taxon>
        <taxon>Pseudomonadaceae</taxon>
        <taxon>Pseudomonas</taxon>
    </lineage>
</organism>
<comment type="caution">
    <text evidence="1">The sequence shown here is derived from an EMBL/GenBank/DDBJ whole genome shotgun (WGS) entry which is preliminary data.</text>
</comment>
<dbReference type="SUPFAM" id="SSF141571">
    <property type="entry name" value="Pentapeptide repeat-like"/>
    <property type="match status" value="1"/>
</dbReference>
<dbReference type="RefSeq" id="WP_009048157.1">
    <property type="nucleotide sequence ID" value="NZ_CM001490.1"/>
</dbReference>
<dbReference type="Proteomes" id="UP000003790">
    <property type="component" value="Chromosome"/>
</dbReference>
<protein>
    <recommendedName>
        <fullName evidence="3">Pentapeptide repeat-containing protein</fullName>
    </recommendedName>
</protein>
<dbReference type="EMBL" id="AHOT01000027">
    <property type="protein sequence ID" value="EIM14128.1"/>
    <property type="molecule type" value="Genomic_DNA"/>
</dbReference>
<proteinExistence type="predicted"/>
<evidence type="ECO:0000313" key="2">
    <source>
        <dbReference type="Proteomes" id="UP000003790"/>
    </source>
</evidence>
<evidence type="ECO:0000313" key="1">
    <source>
        <dbReference type="EMBL" id="EIM14128.1"/>
    </source>
</evidence>
<dbReference type="Gene3D" id="2.160.20.80">
    <property type="entry name" value="E3 ubiquitin-protein ligase SopA"/>
    <property type="match status" value="1"/>
</dbReference>
<evidence type="ECO:0008006" key="3">
    <source>
        <dbReference type="Google" id="ProtNLM"/>
    </source>
</evidence>
<name>A0AB33WLY6_9PSED</name>
<gene>
    <name evidence="1" type="ORF">PchlO6_2289</name>
</gene>
<accession>A0AB33WLY6</accession>
<reference evidence="1 2" key="1">
    <citation type="journal article" date="2012" name="PLoS Genet.">
        <title>Comparative Genomics of Plant-Associated Pseudomonas spp.: Insights into Diversity and Inheritance of Traits Involved in Multitrophic Interactions.</title>
        <authorList>
            <person name="Loper J.E."/>
            <person name="Hassan K.A."/>
            <person name="Mavrodi D.V."/>
            <person name="Davis E.W.II."/>
            <person name="Lim C.K."/>
            <person name="Shaffer B.T."/>
            <person name="Elbourne L.D."/>
            <person name="Stockwell V.O."/>
            <person name="Hartney S.L."/>
            <person name="Breakwell K."/>
            <person name="Henkels M.D."/>
            <person name="Tetu S.G."/>
            <person name="Rangel L.I."/>
            <person name="Kidarsa T.A."/>
            <person name="Wilson N.L."/>
            <person name="van de Mortel J.E."/>
            <person name="Song C."/>
            <person name="Blumhagen R."/>
            <person name="Radune D."/>
            <person name="Hostetler J.B."/>
            <person name="Brinkac L.M."/>
            <person name="Durkin A.S."/>
            <person name="Kluepfel D.A."/>
            <person name="Wechter W.P."/>
            <person name="Anderson A.J."/>
            <person name="Kim Y.C."/>
            <person name="Pierson L.S.III."/>
            <person name="Pierson E.A."/>
            <person name="Lindow S.E."/>
            <person name="Kobayashi D.Y."/>
            <person name="Raaijmakers J.M."/>
            <person name="Weller D.M."/>
            <person name="Thomashow L.S."/>
            <person name="Allen A.E."/>
            <person name="Paulsen I.T."/>
        </authorList>
    </citation>
    <scope>NUCLEOTIDE SEQUENCE [LARGE SCALE GENOMIC DNA]</scope>
    <source>
        <strain evidence="1 2">O6</strain>
    </source>
</reference>